<evidence type="ECO:0000256" key="7">
    <source>
        <dbReference type="ARBA" id="ARBA00023054"/>
    </source>
</evidence>
<name>A0AAE0LH24_9CHLO</name>
<dbReference type="PANTHER" id="PTHR34031:SF1">
    <property type="entry name" value="CENTROSOMAL PROTEIN OF 162 KDA"/>
    <property type="match status" value="1"/>
</dbReference>
<dbReference type="GO" id="GO:0005879">
    <property type="term" value="C:axonemal microtubule"/>
    <property type="evidence" value="ECO:0007669"/>
    <property type="project" value="TreeGrafter"/>
</dbReference>
<evidence type="ECO:0000256" key="3">
    <source>
        <dbReference type="ARBA" id="ARBA00021406"/>
    </source>
</evidence>
<reference evidence="11 12" key="1">
    <citation type="journal article" date="2015" name="Genome Biol. Evol.">
        <title>Comparative Genomics of a Bacterivorous Green Alga Reveals Evolutionary Causalities and Consequences of Phago-Mixotrophic Mode of Nutrition.</title>
        <authorList>
            <person name="Burns J.A."/>
            <person name="Paasch A."/>
            <person name="Narechania A."/>
            <person name="Kim E."/>
        </authorList>
    </citation>
    <scope>NUCLEOTIDE SEQUENCE [LARGE SCALE GENOMIC DNA]</scope>
    <source>
        <strain evidence="11 12">PLY_AMNH</strain>
    </source>
</reference>
<organism evidence="11 12">
    <name type="scientific">Cymbomonas tetramitiformis</name>
    <dbReference type="NCBI Taxonomy" id="36881"/>
    <lineage>
        <taxon>Eukaryota</taxon>
        <taxon>Viridiplantae</taxon>
        <taxon>Chlorophyta</taxon>
        <taxon>Pyramimonadophyceae</taxon>
        <taxon>Pyramimonadales</taxon>
        <taxon>Pyramimonadaceae</taxon>
        <taxon>Cymbomonas</taxon>
    </lineage>
</organism>
<feature type="coiled-coil region" evidence="9">
    <location>
        <begin position="226"/>
        <end position="260"/>
    </location>
</feature>
<evidence type="ECO:0000256" key="2">
    <source>
        <dbReference type="ARBA" id="ARBA00009485"/>
    </source>
</evidence>
<keyword evidence="4" id="KW-0963">Cytoplasm</keyword>
<dbReference type="GO" id="GO:0060271">
    <property type="term" value="P:cilium assembly"/>
    <property type="evidence" value="ECO:0007669"/>
    <property type="project" value="TreeGrafter"/>
</dbReference>
<keyword evidence="6" id="KW-0970">Cilium biogenesis/degradation</keyword>
<dbReference type="GO" id="GO:0005814">
    <property type="term" value="C:centriole"/>
    <property type="evidence" value="ECO:0007669"/>
    <property type="project" value="UniProtKB-SubCell"/>
</dbReference>
<feature type="region of interest" description="Disordered" evidence="10">
    <location>
        <begin position="439"/>
        <end position="474"/>
    </location>
</feature>
<accession>A0AAE0LH24</accession>
<keyword evidence="8" id="KW-0206">Cytoskeleton</keyword>
<evidence type="ECO:0000256" key="1">
    <source>
        <dbReference type="ARBA" id="ARBA00004114"/>
    </source>
</evidence>
<evidence type="ECO:0000256" key="5">
    <source>
        <dbReference type="ARBA" id="ARBA00022701"/>
    </source>
</evidence>
<evidence type="ECO:0000256" key="4">
    <source>
        <dbReference type="ARBA" id="ARBA00022490"/>
    </source>
</evidence>
<keyword evidence="12" id="KW-1185">Reference proteome</keyword>
<evidence type="ECO:0000313" key="11">
    <source>
        <dbReference type="EMBL" id="KAK3284509.1"/>
    </source>
</evidence>
<keyword evidence="7 9" id="KW-0175">Coiled coil</keyword>
<comment type="similarity">
    <text evidence="2">Belongs to the CEP162 family.</text>
</comment>
<dbReference type="PANTHER" id="PTHR34031">
    <property type="entry name" value="CENTROSOMAL PROTEIN OF 162 KDA"/>
    <property type="match status" value="1"/>
</dbReference>
<sequence>MAELESPWVCCEERLQIGRLERALEMKGDEMEDIVRGLRQEHDKVRHALEAKLKAAVTASKPSGAGTLGRAKELERQSQGWYGVGGRGRVGGTESVGLRYPDARTARCRHSLRRSARAGETTGGDLAGQSLDACCCFLLAERVHVSANAIDRILRRGEGARAAGGGEGTACEEAREAAARIEELESRAERQEAERQAYASFTGGSGRGLAAPVPGPWGIGGTMNIGKAEQERVAMLEGEAAEAQQRQAEAEALVEEWKERAMAAEPLGGMGLTRVVARVAWGRAIQCGGIRETHARRVAEMQLGIPDSDLVAVAAERDTLKTELESMREAHATLTQERHSLKAALTGAETELQAAQGDESAVAAAYRLLQERVMAMDSRHQQQEDEWQAAMRETRRMCEMEKDILKQRCSLAVEEKQKEIQRFQAELDGILQTAVHLQHHRWAKGSNPQAAPRKEKEGKENSYPSASRWHSRAQ</sequence>
<feature type="coiled-coil region" evidence="9">
    <location>
        <begin position="171"/>
        <end position="201"/>
    </location>
</feature>
<feature type="coiled-coil region" evidence="9">
    <location>
        <begin position="310"/>
        <end position="433"/>
    </location>
</feature>
<evidence type="ECO:0000256" key="10">
    <source>
        <dbReference type="SAM" id="MobiDB-lite"/>
    </source>
</evidence>
<protein>
    <recommendedName>
        <fullName evidence="3">Centrosomal protein of 162 kDa</fullName>
    </recommendedName>
</protein>
<evidence type="ECO:0000313" key="12">
    <source>
        <dbReference type="Proteomes" id="UP001190700"/>
    </source>
</evidence>
<comment type="caution">
    <text evidence="11">The sequence shown here is derived from an EMBL/GenBank/DDBJ whole genome shotgun (WGS) entry which is preliminary data.</text>
</comment>
<proteinExistence type="inferred from homology"/>
<dbReference type="EMBL" id="LGRX02002261">
    <property type="protein sequence ID" value="KAK3284509.1"/>
    <property type="molecule type" value="Genomic_DNA"/>
</dbReference>
<comment type="subcellular location">
    <subcellularLocation>
        <location evidence="1">Cytoplasm</location>
        <location evidence="1">Cytoskeleton</location>
        <location evidence="1">Microtubule organizing center</location>
        <location evidence="1">Centrosome</location>
        <location evidence="1">Centriole</location>
    </subcellularLocation>
</comment>
<dbReference type="InterPro" id="IPR038774">
    <property type="entry name" value="CEP162-like"/>
</dbReference>
<evidence type="ECO:0000256" key="8">
    <source>
        <dbReference type="ARBA" id="ARBA00023212"/>
    </source>
</evidence>
<keyword evidence="5" id="KW-0493">Microtubule</keyword>
<gene>
    <name evidence="11" type="ORF">CYMTET_7846</name>
</gene>
<dbReference type="AlphaFoldDB" id="A0AAE0LH24"/>
<dbReference type="Proteomes" id="UP001190700">
    <property type="component" value="Unassembled WGS sequence"/>
</dbReference>
<evidence type="ECO:0000256" key="9">
    <source>
        <dbReference type="SAM" id="Coils"/>
    </source>
</evidence>
<evidence type="ECO:0000256" key="6">
    <source>
        <dbReference type="ARBA" id="ARBA00022794"/>
    </source>
</evidence>